<dbReference type="InterPro" id="IPR001245">
    <property type="entry name" value="Ser-Thr/Tyr_kinase_cat_dom"/>
</dbReference>
<evidence type="ECO:0000256" key="1">
    <source>
        <dbReference type="ARBA" id="ARBA00022741"/>
    </source>
</evidence>
<dbReference type="AlphaFoldDB" id="A0A397TZW8"/>
<dbReference type="EMBL" id="QKWP01002687">
    <property type="protein sequence ID" value="RIB02468.1"/>
    <property type="molecule type" value="Genomic_DNA"/>
</dbReference>
<dbReference type="Proteomes" id="UP000266673">
    <property type="component" value="Unassembled WGS sequence"/>
</dbReference>
<dbReference type="InterPro" id="IPR011009">
    <property type="entry name" value="Kinase-like_dom_sf"/>
</dbReference>
<keyword evidence="4" id="KW-0418">Kinase</keyword>
<dbReference type="PROSITE" id="PS50011">
    <property type="entry name" value="PROTEIN_KINASE_DOM"/>
    <property type="match status" value="1"/>
</dbReference>
<name>A0A397TZW8_9GLOM</name>
<organism evidence="4 5">
    <name type="scientific">Gigaspora rosea</name>
    <dbReference type="NCBI Taxonomy" id="44941"/>
    <lineage>
        <taxon>Eukaryota</taxon>
        <taxon>Fungi</taxon>
        <taxon>Fungi incertae sedis</taxon>
        <taxon>Mucoromycota</taxon>
        <taxon>Glomeromycotina</taxon>
        <taxon>Glomeromycetes</taxon>
        <taxon>Diversisporales</taxon>
        <taxon>Gigasporaceae</taxon>
        <taxon>Gigaspora</taxon>
    </lineage>
</organism>
<protein>
    <submittedName>
        <fullName evidence="4">Kinase-like domain-containing protein</fullName>
    </submittedName>
</protein>
<dbReference type="PANTHER" id="PTHR44329:SF298">
    <property type="entry name" value="MIXED LINEAGE KINASE DOMAIN-LIKE PROTEIN"/>
    <property type="match status" value="1"/>
</dbReference>
<comment type="caution">
    <text evidence="4">The sequence shown here is derived from an EMBL/GenBank/DDBJ whole genome shotgun (WGS) entry which is preliminary data.</text>
</comment>
<dbReference type="OrthoDB" id="346907at2759"/>
<evidence type="ECO:0000313" key="5">
    <source>
        <dbReference type="Proteomes" id="UP000266673"/>
    </source>
</evidence>
<accession>A0A397TZW8</accession>
<dbReference type="SUPFAM" id="SSF56112">
    <property type="entry name" value="Protein kinase-like (PK-like)"/>
    <property type="match status" value="1"/>
</dbReference>
<dbReference type="PANTHER" id="PTHR44329">
    <property type="entry name" value="SERINE/THREONINE-PROTEIN KINASE TNNI3K-RELATED"/>
    <property type="match status" value="1"/>
</dbReference>
<gene>
    <name evidence="4" type="ORF">C2G38_876141</name>
</gene>
<dbReference type="InterPro" id="IPR000719">
    <property type="entry name" value="Prot_kinase_dom"/>
</dbReference>
<dbReference type="PRINTS" id="PR00109">
    <property type="entry name" value="TYRKINASE"/>
</dbReference>
<proteinExistence type="predicted"/>
<reference evidence="4 5" key="1">
    <citation type="submission" date="2018-06" db="EMBL/GenBank/DDBJ databases">
        <title>Comparative genomics reveals the genomic features of Rhizophagus irregularis, R. cerebriforme, R. diaphanum and Gigaspora rosea, and their symbiotic lifestyle signature.</title>
        <authorList>
            <person name="Morin E."/>
            <person name="San Clemente H."/>
            <person name="Chen E.C.H."/>
            <person name="De La Providencia I."/>
            <person name="Hainaut M."/>
            <person name="Kuo A."/>
            <person name="Kohler A."/>
            <person name="Murat C."/>
            <person name="Tang N."/>
            <person name="Roy S."/>
            <person name="Loubradou J."/>
            <person name="Henrissat B."/>
            <person name="Grigoriev I.V."/>
            <person name="Corradi N."/>
            <person name="Roux C."/>
            <person name="Martin F.M."/>
        </authorList>
    </citation>
    <scope>NUCLEOTIDE SEQUENCE [LARGE SCALE GENOMIC DNA]</scope>
    <source>
        <strain evidence="4 5">DAOM 194757</strain>
    </source>
</reference>
<sequence>MMCIKYYQTFPFFKIEYINEVRVRYLVLEVVRVRYLVLDRLRKSHLDKNKNLNLTSYHKEISHNESLFKETQKYNEFIDAFLKNYKTKIFAYADFKNRQEVDVGGSAIIYSAYFQGWKYALKSLDVNINDINEWDNKKVKGFINELRISCSISHPNIIKLYGVTKDPETGNFNFVMQFANNGNLREYLQRKWSGNVFKILLEDVFQIAKGITLGINYLHENGIIHRDLHSKNILIIDGKPLIADFGISKLKHTGDNYNDDNSRSEGMPAYIDPQWFNPDGKYERDERSDIYSLGVLLWELTSGTPPFSRLTNDYAKYVIAISIYRGEREKMITGTPQGYADIYKNCWSLEPEKRPKLNDILSNLYKLSTNTPVEFIINNRT</sequence>
<dbReference type="InterPro" id="IPR051681">
    <property type="entry name" value="Ser/Thr_Kinases-Pseudokinases"/>
</dbReference>
<evidence type="ECO:0000259" key="3">
    <source>
        <dbReference type="PROSITE" id="PS50011"/>
    </source>
</evidence>
<dbReference type="GO" id="GO:0005524">
    <property type="term" value="F:ATP binding"/>
    <property type="evidence" value="ECO:0007669"/>
    <property type="project" value="UniProtKB-KW"/>
</dbReference>
<dbReference type="Gene3D" id="1.10.510.10">
    <property type="entry name" value="Transferase(Phosphotransferase) domain 1"/>
    <property type="match status" value="1"/>
</dbReference>
<dbReference type="GO" id="GO:0004672">
    <property type="term" value="F:protein kinase activity"/>
    <property type="evidence" value="ECO:0007669"/>
    <property type="project" value="InterPro"/>
</dbReference>
<dbReference type="GO" id="GO:0097527">
    <property type="term" value="P:necroptotic signaling pathway"/>
    <property type="evidence" value="ECO:0007669"/>
    <property type="project" value="TreeGrafter"/>
</dbReference>
<evidence type="ECO:0000256" key="2">
    <source>
        <dbReference type="ARBA" id="ARBA00022840"/>
    </source>
</evidence>
<keyword evidence="4" id="KW-0808">Transferase</keyword>
<keyword evidence="2" id="KW-0067">ATP-binding</keyword>
<keyword evidence="1" id="KW-0547">Nucleotide-binding</keyword>
<keyword evidence="5" id="KW-1185">Reference proteome</keyword>
<evidence type="ECO:0000313" key="4">
    <source>
        <dbReference type="EMBL" id="RIB02468.1"/>
    </source>
</evidence>
<feature type="domain" description="Protein kinase" evidence="3">
    <location>
        <begin position="95"/>
        <end position="376"/>
    </location>
</feature>
<dbReference type="STRING" id="44941.A0A397TZW8"/>
<dbReference type="Pfam" id="PF07714">
    <property type="entry name" value="PK_Tyr_Ser-Thr"/>
    <property type="match status" value="1"/>
</dbReference>